<keyword evidence="3" id="KW-1185">Reference proteome</keyword>
<dbReference type="RefSeq" id="WP_169188529.1">
    <property type="nucleotide sequence ID" value="NZ_JABBPK010000001.1"/>
</dbReference>
<gene>
    <name evidence="2" type="ORF">HHU08_11725</name>
</gene>
<organism evidence="2 3">
    <name type="scientific">Niallia alba</name>
    <dbReference type="NCBI Taxonomy" id="2729105"/>
    <lineage>
        <taxon>Bacteria</taxon>
        <taxon>Bacillati</taxon>
        <taxon>Bacillota</taxon>
        <taxon>Bacilli</taxon>
        <taxon>Bacillales</taxon>
        <taxon>Bacillaceae</taxon>
        <taxon>Niallia</taxon>
    </lineage>
</organism>
<accession>A0A7Y0K9M7</accession>
<protein>
    <submittedName>
        <fullName evidence="2">WYL domain-containing protein</fullName>
    </submittedName>
</protein>
<dbReference type="PROSITE" id="PS52050">
    <property type="entry name" value="WYL"/>
    <property type="match status" value="1"/>
</dbReference>
<dbReference type="AlphaFoldDB" id="A0A7Y0K9M7"/>
<name>A0A7Y0K9M7_9BACI</name>
<dbReference type="EMBL" id="JABBPK010000001">
    <property type="protein sequence ID" value="NMO77664.1"/>
    <property type="molecule type" value="Genomic_DNA"/>
</dbReference>
<comment type="caution">
    <text evidence="2">The sequence shown here is derived from an EMBL/GenBank/DDBJ whole genome shotgun (WGS) entry which is preliminary data.</text>
</comment>
<evidence type="ECO:0000259" key="1">
    <source>
        <dbReference type="Pfam" id="PF13280"/>
    </source>
</evidence>
<sequence length="73" mass="8569">MIKQLQKAWKEKRPIEIIYVKKDSTVSQRSILVNGLTDTYIKAYCLKKKQPRIFKMDAILAASFKSNPYKKYA</sequence>
<proteinExistence type="predicted"/>
<dbReference type="Proteomes" id="UP000588491">
    <property type="component" value="Unassembled WGS sequence"/>
</dbReference>
<evidence type="ECO:0000313" key="3">
    <source>
        <dbReference type="Proteomes" id="UP000588491"/>
    </source>
</evidence>
<dbReference type="Pfam" id="PF13280">
    <property type="entry name" value="WYL"/>
    <property type="match status" value="1"/>
</dbReference>
<dbReference type="InterPro" id="IPR026881">
    <property type="entry name" value="WYL_dom"/>
</dbReference>
<reference evidence="2 3" key="1">
    <citation type="submission" date="2020-04" db="EMBL/GenBank/DDBJ databases">
        <title>Bacillus sp. UniB3 isolated from commercial digestive syrup.</title>
        <authorList>
            <person name="Thorat V."/>
            <person name="Kirdat K."/>
            <person name="Tiwarekar B."/>
            <person name="Yadav A."/>
        </authorList>
    </citation>
    <scope>NUCLEOTIDE SEQUENCE [LARGE SCALE GENOMIC DNA]</scope>
    <source>
        <strain evidence="2 3">UniB3</strain>
    </source>
</reference>
<evidence type="ECO:0000313" key="2">
    <source>
        <dbReference type="EMBL" id="NMO77664.1"/>
    </source>
</evidence>
<feature type="domain" description="WYL" evidence="1">
    <location>
        <begin position="2"/>
        <end position="62"/>
    </location>
</feature>